<dbReference type="PANTHER" id="PTHR30217">
    <property type="entry name" value="PEPTIDASE U32 FAMILY"/>
    <property type="match status" value="1"/>
</dbReference>
<dbReference type="PROSITE" id="PS01276">
    <property type="entry name" value="PEPTIDASE_U32"/>
    <property type="match status" value="1"/>
</dbReference>
<dbReference type="GO" id="GO:0006508">
    <property type="term" value="P:proteolysis"/>
    <property type="evidence" value="ECO:0007669"/>
    <property type="project" value="UniProtKB-KW"/>
</dbReference>
<dbReference type="EMBL" id="FAVB01000004">
    <property type="protein sequence ID" value="CUU86668.1"/>
    <property type="molecule type" value="Genomic_DNA"/>
</dbReference>
<dbReference type="GO" id="GO:0008233">
    <property type="term" value="F:peptidase activity"/>
    <property type="evidence" value="ECO:0007669"/>
    <property type="project" value="UniProtKB-KW"/>
</dbReference>
<keyword evidence="2 4" id="KW-0378">Hydrolase</keyword>
<organism evidence="4 5">
    <name type="scientific">Campylobacter hyointestinalis subsp. hyointestinalis</name>
    <dbReference type="NCBI Taxonomy" id="91352"/>
    <lineage>
        <taxon>Bacteria</taxon>
        <taxon>Pseudomonadati</taxon>
        <taxon>Campylobacterota</taxon>
        <taxon>Epsilonproteobacteria</taxon>
        <taxon>Campylobacterales</taxon>
        <taxon>Campylobacteraceae</taxon>
        <taxon>Campylobacter</taxon>
    </lineage>
</organism>
<dbReference type="AlphaFoldDB" id="A0A0S4SJD5"/>
<dbReference type="PANTHER" id="PTHR30217:SF6">
    <property type="entry name" value="TRNA HYDROXYLATION PROTEIN P"/>
    <property type="match status" value="1"/>
</dbReference>
<dbReference type="EC" id="3.4.-.-" evidence="4"/>
<accession>A0A0S4SJD5</accession>
<keyword evidence="5" id="KW-1185">Reference proteome</keyword>
<evidence type="ECO:0000313" key="5">
    <source>
        <dbReference type="Proteomes" id="UP000052237"/>
    </source>
</evidence>
<sequence length="418" mass="47146">MKRPELLSPAGNLTKLQIALAYGADAVYASVGSFSLRQRSAKEFNLESFEEGVRLAHKHNAKFYATINGFPFNGQIEPLKRHIKTIAEFGVDAFIIATPGVMSLAKELASNVEVHLSTQANVMNYLDAEIYHKMGASRIVAAREMSLKDAVLIKEKIPNLEIEIFCHGSMCFAYSGRCLISAVQSGRLSNRGSCANDCRFKYELYAKSEDNGTLFRLEEDENGTHIMNSKDLNLATHIEKIIATGAIDSLKIEGRTKSEYYVACTTRTYKMAIEDALSGKFNPDLYETELNTLKNRGFSDGYLIHKPYERTNTQNHVSSLEEGTHQVHAISEDGEYFKTKFKITPNVAYEVFAPLDSKINLGQNELGMVYEKDGRYFMEFTKLINKKGKEFSEIHSGNENEIKLPFRLPEFSFLRKEI</sequence>
<evidence type="ECO:0000256" key="2">
    <source>
        <dbReference type="ARBA" id="ARBA00022801"/>
    </source>
</evidence>
<comment type="caution">
    <text evidence="4">The sequence shown here is derived from an EMBL/GenBank/DDBJ whole genome shotgun (WGS) entry which is preliminary data.</text>
</comment>
<dbReference type="Pfam" id="PF01136">
    <property type="entry name" value="Peptidase_U32"/>
    <property type="match status" value="1"/>
</dbReference>
<evidence type="ECO:0000256" key="3">
    <source>
        <dbReference type="ARBA" id="ARBA00038374"/>
    </source>
</evidence>
<reference evidence="4 5" key="1">
    <citation type="submission" date="2015-11" db="EMBL/GenBank/DDBJ databases">
        <authorList>
            <consortium name="Pathogen Informatics"/>
        </authorList>
    </citation>
    <scope>NUCLEOTIDE SEQUENCE [LARGE SCALE GENOMIC DNA]</scope>
    <source>
        <strain evidence="4 5">006A-0059</strain>
    </source>
</reference>
<comment type="similarity">
    <text evidence="3">Belongs to the peptidase U32 family.</text>
</comment>
<dbReference type="InterPro" id="IPR051454">
    <property type="entry name" value="RNA/ubiquinone_mod_enzymes"/>
</dbReference>
<evidence type="ECO:0000256" key="1">
    <source>
        <dbReference type="ARBA" id="ARBA00022670"/>
    </source>
</evidence>
<evidence type="ECO:0000313" key="4">
    <source>
        <dbReference type="EMBL" id="CUU86668.1"/>
    </source>
</evidence>
<dbReference type="InterPro" id="IPR001539">
    <property type="entry name" value="Peptidase_U32"/>
</dbReference>
<protein>
    <submittedName>
        <fullName evidence="4">Protease</fullName>
        <ecNumber evidence="4">3.4.-.-</ecNumber>
    </submittedName>
</protein>
<dbReference type="RefSeq" id="WP_059428884.1">
    <property type="nucleotide sequence ID" value="NZ_CP040464.1"/>
</dbReference>
<keyword evidence="1 4" id="KW-0645">Protease</keyword>
<proteinExistence type="inferred from homology"/>
<name>A0A0S4SJD5_CAMHY</name>
<gene>
    <name evidence="4" type="primary">yhbU</name>
    <name evidence="4" type="ORF">ERS686654_01702</name>
</gene>
<dbReference type="Proteomes" id="UP000052237">
    <property type="component" value="Unassembled WGS sequence"/>
</dbReference>